<organism evidence="1 2">
    <name type="scientific">Dibothriocephalus latus</name>
    <name type="common">Fish tapeworm</name>
    <name type="synonym">Diphyllobothrium latum</name>
    <dbReference type="NCBI Taxonomy" id="60516"/>
    <lineage>
        <taxon>Eukaryota</taxon>
        <taxon>Metazoa</taxon>
        <taxon>Spiralia</taxon>
        <taxon>Lophotrochozoa</taxon>
        <taxon>Platyhelminthes</taxon>
        <taxon>Cestoda</taxon>
        <taxon>Eucestoda</taxon>
        <taxon>Diphyllobothriidea</taxon>
        <taxon>Diphyllobothriidae</taxon>
        <taxon>Dibothriocephalus</taxon>
    </lineage>
</organism>
<protein>
    <submittedName>
        <fullName evidence="1">Uncharacterized protein</fullName>
    </submittedName>
</protein>
<name>A0A3P6PC96_DIBLA</name>
<gene>
    <name evidence="1" type="ORF">DILT_LOCUS527</name>
</gene>
<accession>A0A3P6PC96</accession>
<proteinExistence type="predicted"/>
<dbReference type="EMBL" id="UYRU01002273">
    <property type="protein sequence ID" value="VDK33869.1"/>
    <property type="molecule type" value="Genomic_DNA"/>
</dbReference>
<evidence type="ECO:0000313" key="1">
    <source>
        <dbReference type="EMBL" id="VDK33869.1"/>
    </source>
</evidence>
<evidence type="ECO:0000313" key="2">
    <source>
        <dbReference type="Proteomes" id="UP000281553"/>
    </source>
</evidence>
<dbReference type="Proteomes" id="UP000281553">
    <property type="component" value="Unassembled WGS sequence"/>
</dbReference>
<dbReference type="AlphaFoldDB" id="A0A3P6PC96"/>
<reference evidence="1 2" key="1">
    <citation type="submission" date="2018-11" db="EMBL/GenBank/DDBJ databases">
        <authorList>
            <consortium name="Pathogen Informatics"/>
        </authorList>
    </citation>
    <scope>NUCLEOTIDE SEQUENCE [LARGE SCALE GENOMIC DNA]</scope>
</reference>
<keyword evidence="2" id="KW-1185">Reference proteome</keyword>
<dbReference type="OrthoDB" id="6273648at2759"/>
<feature type="non-terminal residue" evidence="1">
    <location>
        <position position="104"/>
    </location>
</feature>
<sequence length="104" mass="11336">MIDLLLASRLRDLLVLEDSSQNPEAGLVDWASKRARSVNSEPVDIRQSLLAFLTPRVMNQMTLWSQSPTNSGFGSLLALTLSQMALDLFGFADLLSATAAERLG</sequence>